<dbReference type="Gene3D" id="1.10.443.10">
    <property type="entry name" value="Intergrase catalytic core"/>
    <property type="match status" value="1"/>
</dbReference>
<organism evidence="2 3">
    <name type="scientific">Rhizocola hellebori</name>
    <dbReference type="NCBI Taxonomy" id="1392758"/>
    <lineage>
        <taxon>Bacteria</taxon>
        <taxon>Bacillati</taxon>
        <taxon>Actinomycetota</taxon>
        <taxon>Actinomycetes</taxon>
        <taxon>Micromonosporales</taxon>
        <taxon>Micromonosporaceae</taxon>
        <taxon>Rhizocola</taxon>
    </lineage>
</organism>
<gene>
    <name evidence="2" type="ORF">Rhe02_13470</name>
</gene>
<keyword evidence="1" id="KW-0233">DNA recombination</keyword>
<evidence type="ECO:0008006" key="4">
    <source>
        <dbReference type="Google" id="ProtNLM"/>
    </source>
</evidence>
<dbReference type="GO" id="GO:0015074">
    <property type="term" value="P:DNA integration"/>
    <property type="evidence" value="ECO:0007669"/>
    <property type="project" value="InterPro"/>
</dbReference>
<dbReference type="AlphaFoldDB" id="A0A8J3VE64"/>
<protein>
    <recommendedName>
        <fullName evidence="4">Tyr recombinase domain-containing protein</fullName>
    </recommendedName>
</protein>
<proteinExistence type="predicted"/>
<dbReference type="InterPro" id="IPR011010">
    <property type="entry name" value="DNA_brk_join_enz"/>
</dbReference>
<evidence type="ECO:0000313" key="2">
    <source>
        <dbReference type="EMBL" id="GIH03280.1"/>
    </source>
</evidence>
<reference evidence="2" key="1">
    <citation type="submission" date="2021-01" db="EMBL/GenBank/DDBJ databases">
        <title>Whole genome shotgun sequence of Rhizocola hellebori NBRC 109834.</title>
        <authorList>
            <person name="Komaki H."/>
            <person name="Tamura T."/>
        </authorList>
    </citation>
    <scope>NUCLEOTIDE SEQUENCE</scope>
    <source>
        <strain evidence="2">NBRC 109834</strain>
    </source>
</reference>
<dbReference type="GO" id="GO:0003677">
    <property type="term" value="F:DNA binding"/>
    <property type="evidence" value="ECO:0007669"/>
    <property type="project" value="InterPro"/>
</dbReference>
<evidence type="ECO:0000313" key="3">
    <source>
        <dbReference type="Proteomes" id="UP000612899"/>
    </source>
</evidence>
<comment type="caution">
    <text evidence="2">The sequence shown here is derived from an EMBL/GenBank/DDBJ whole genome shotgun (WGS) entry which is preliminary data.</text>
</comment>
<sequence length="87" mass="9875">MVANPVEVRALLIAVASIGGRIMDRGLRLVAFFACMYFAGMRPREVAWLRTHDCQLPESGWGRLTLEVNRTDAGKKVDRLWRAARYP</sequence>
<dbReference type="InterPro" id="IPR013762">
    <property type="entry name" value="Integrase-like_cat_sf"/>
</dbReference>
<dbReference type="GO" id="GO:0006310">
    <property type="term" value="P:DNA recombination"/>
    <property type="evidence" value="ECO:0007669"/>
    <property type="project" value="UniProtKB-KW"/>
</dbReference>
<keyword evidence="3" id="KW-1185">Reference proteome</keyword>
<dbReference type="Proteomes" id="UP000612899">
    <property type="component" value="Unassembled WGS sequence"/>
</dbReference>
<evidence type="ECO:0000256" key="1">
    <source>
        <dbReference type="ARBA" id="ARBA00023172"/>
    </source>
</evidence>
<dbReference type="SUPFAM" id="SSF56349">
    <property type="entry name" value="DNA breaking-rejoining enzymes"/>
    <property type="match status" value="1"/>
</dbReference>
<accession>A0A8J3VE64</accession>
<dbReference type="EMBL" id="BONY01000006">
    <property type="protein sequence ID" value="GIH03280.1"/>
    <property type="molecule type" value="Genomic_DNA"/>
</dbReference>
<name>A0A8J3VE64_9ACTN</name>